<comment type="subcellular location">
    <subcellularLocation>
        <location evidence="5">Cytoplasm</location>
    </subcellularLocation>
    <subcellularLocation>
        <location evidence="1">Membrane</location>
    </subcellularLocation>
</comment>
<dbReference type="UniPathway" id="UPA00358">
    <property type="reaction ID" value="UER00476"/>
</dbReference>
<reference evidence="6" key="1">
    <citation type="submission" date="2014-12" db="EMBL/GenBank/DDBJ databases">
        <title>The draft genome of the Tatumella morbirosei type strain, LMG23360T isolated from pineapple rot.</title>
        <authorList>
            <person name="Smits T.H."/>
            <person name="Palmer M."/>
            <person name="Venter S.N."/>
            <person name="Duffy B."/>
            <person name="Steenkamp E.T."/>
            <person name="Chan W.Y."/>
            <person name="Coutinho T.A."/>
            <person name="Coetzee M.P."/>
            <person name="De Maayer P."/>
        </authorList>
    </citation>
    <scope>NUCLEOTIDE SEQUENCE [LARGE SCALE GENOMIC DNA]</scope>
    <source>
        <strain evidence="6">LMG 23360</strain>
    </source>
</reference>
<keyword evidence="2 5" id="KW-0808">Transferase</keyword>
<dbReference type="AlphaFoldDB" id="A0A095VFZ8"/>
<dbReference type="OrthoDB" id="9815559at2"/>
<dbReference type="Pfam" id="PF02348">
    <property type="entry name" value="CTP_transf_3"/>
    <property type="match status" value="1"/>
</dbReference>
<dbReference type="GO" id="GO:0008690">
    <property type="term" value="F:3-deoxy-manno-octulosonate cytidylyltransferase activity"/>
    <property type="evidence" value="ECO:0007669"/>
    <property type="project" value="UniProtKB-UniRule"/>
</dbReference>
<dbReference type="InterPro" id="IPR003329">
    <property type="entry name" value="Cytidylyl_trans"/>
</dbReference>
<sequence length="250" mass="27759">MSFVVIIPARYASTRLPGKPLVDINGQPMVVHVLHKALASGASRVIVATDHPDVAAAVRMAGGEVCMTREDHHSGTERLAEVIAKYEFPDDTIIVNVQGDEPLVPPVIIRQVADNLAKATSGMATLAVPIADAQEAFNPNAVKVVTDHQGYALYFSRATIPWDRQRYEHSREQAGDTLLRHIGIYAYRAGFIRRYISWQPCALEQIELLEQLRVLWYGEKIHVDVAIETPQVGVDTPHDLQRVREILASK</sequence>
<dbReference type="eggNOG" id="COG1212">
    <property type="taxonomic scope" value="Bacteria"/>
</dbReference>
<comment type="function">
    <text evidence="5">Activates KDO (a required 8-carbon sugar) for incorporation into bacterial lipopolysaccharide in Gram-negative bacteria.</text>
</comment>
<comment type="catalytic activity">
    <reaction evidence="5">
        <text>3-deoxy-alpha-D-manno-oct-2-ulosonate + CTP = CMP-3-deoxy-beta-D-manno-octulosonate + diphosphate</text>
        <dbReference type="Rhea" id="RHEA:23448"/>
        <dbReference type="ChEBI" id="CHEBI:33019"/>
        <dbReference type="ChEBI" id="CHEBI:37563"/>
        <dbReference type="ChEBI" id="CHEBI:85986"/>
        <dbReference type="ChEBI" id="CHEBI:85987"/>
        <dbReference type="EC" id="2.7.7.38"/>
    </reaction>
</comment>
<dbReference type="InterPro" id="IPR004528">
    <property type="entry name" value="KdsB"/>
</dbReference>
<evidence type="ECO:0000256" key="1">
    <source>
        <dbReference type="ARBA" id="ARBA00004370"/>
    </source>
</evidence>
<dbReference type="GO" id="GO:0033468">
    <property type="term" value="P:CMP-keto-3-deoxy-D-manno-octulosonic acid biosynthetic process"/>
    <property type="evidence" value="ECO:0007669"/>
    <property type="project" value="UniProtKB-UniRule"/>
</dbReference>
<organism evidence="6 7">
    <name type="scientific">Tatumella morbirosei</name>
    <dbReference type="NCBI Taxonomy" id="642227"/>
    <lineage>
        <taxon>Bacteria</taxon>
        <taxon>Pseudomonadati</taxon>
        <taxon>Pseudomonadota</taxon>
        <taxon>Gammaproteobacteria</taxon>
        <taxon>Enterobacterales</taxon>
        <taxon>Erwiniaceae</taxon>
        <taxon>Tatumella</taxon>
    </lineage>
</organism>
<comment type="caution">
    <text evidence="6">The sequence shown here is derived from an EMBL/GenBank/DDBJ whole genome shotgun (WGS) entry which is preliminary data.</text>
</comment>
<proteinExistence type="inferred from homology"/>
<protein>
    <recommendedName>
        <fullName evidence="5">3-deoxy-manno-octulosonate cytidylyltransferase</fullName>
        <ecNumber evidence="5">2.7.7.38</ecNumber>
    </recommendedName>
    <alternativeName>
        <fullName evidence="5">CMP-2-keto-3-deoxyoctulosonic acid synthase</fullName>
        <shortName evidence="5">CKS</shortName>
        <shortName evidence="5">CMP-KDO synthase</shortName>
    </alternativeName>
</protein>
<evidence type="ECO:0000256" key="3">
    <source>
        <dbReference type="ARBA" id="ARBA00022695"/>
    </source>
</evidence>
<name>A0A095VFZ8_9GAMM</name>
<dbReference type="RefSeq" id="WP_038019826.1">
    <property type="nucleotide sequence ID" value="NZ_JPKR02000002.1"/>
</dbReference>
<comment type="pathway">
    <text evidence="5">Nucleotide-sugar biosynthesis; CMP-3-deoxy-D-manno-octulosonate biosynthesis; CMP-3-deoxy-D-manno-octulosonate from 3-deoxy-D-manno-octulosonate and CTP: step 1/1.</text>
</comment>
<dbReference type="STRING" id="642227.HA49_09900"/>
<dbReference type="NCBIfam" id="NF003950">
    <property type="entry name" value="PRK05450.1-3"/>
    <property type="match status" value="1"/>
</dbReference>
<dbReference type="NCBIfam" id="TIGR00466">
    <property type="entry name" value="kdsB"/>
    <property type="match status" value="1"/>
</dbReference>
<dbReference type="GO" id="GO:0005829">
    <property type="term" value="C:cytosol"/>
    <property type="evidence" value="ECO:0007669"/>
    <property type="project" value="TreeGrafter"/>
</dbReference>
<evidence type="ECO:0000313" key="6">
    <source>
        <dbReference type="EMBL" id="KGD73565.1"/>
    </source>
</evidence>
<dbReference type="HAMAP" id="MF_00057">
    <property type="entry name" value="KdsB"/>
    <property type="match status" value="1"/>
</dbReference>
<evidence type="ECO:0000256" key="4">
    <source>
        <dbReference type="ARBA" id="ARBA00022985"/>
    </source>
</evidence>
<dbReference type="PANTHER" id="PTHR42866">
    <property type="entry name" value="3-DEOXY-MANNO-OCTULOSONATE CYTIDYLYLTRANSFERASE"/>
    <property type="match status" value="1"/>
</dbReference>
<accession>A0A095VFZ8</accession>
<dbReference type="Proteomes" id="UP000029577">
    <property type="component" value="Unassembled WGS sequence"/>
</dbReference>
<dbReference type="CDD" id="cd02517">
    <property type="entry name" value="CMP-KDO-Synthetase"/>
    <property type="match status" value="1"/>
</dbReference>
<gene>
    <name evidence="5" type="primary">kdsB</name>
    <name evidence="6" type="ORF">HA49_09900</name>
</gene>
<dbReference type="SUPFAM" id="SSF53448">
    <property type="entry name" value="Nucleotide-diphospho-sugar transferases"/>
    <property type="match status" value="1"/>
</dbReference>
<dbReference type="Gene3D" id="3.90.550.10">
    <property type="entry name" value="Spore Coat Polysaccharide Biosynthesis Protein SpsA, Chain A"/>
    <property type="match status" value="1"/>
</dbReference>
<dbReference type="NCBIfam" id="NF003952">
    <property type="entry name" value="PRK05450.1-5"/>
    <property type="match status" value="1"/>
</dbReference>
<keyword evidence="7" id="KW-1185">Reference proteome</keyword>
<dbReference type="GO" id="GO:0009103">
    <property type="term" value="P:lipopolysaccharide biosynthetic process"/>
    <property type="evidence" value="ECO:0007669"/>
    <property type="project" value="UniProtKB-UniRule"/>
</dbReference>
<dbReference type="InterPro" id="IPR029044">
    <property type="entry name" value="Nucleotide-diphossugar_trans"/>
</dbReference>
<keyword evidence="4 5" id="KW-0448">Lipopolysaccharide biosynthesis</keyword>
<keyword evidence="5" id="KW-0963">Cytoplasm</keyword>
<dbReference type="EMBL" id="JPKR02000002">
    <property type="protein sequence ID" value="KGD73565.1"/>
    <property type="molecule type" value="Genomic_DNA"/>
</dbReference>
<dbReference type="GO" id="GO:0016020">
    <property type="term" value="C:membrane"/>
    <property type="evidence" value="ECO:0007669"/>
    <property type="project" value="UniProtKB-SubCell"/>
</dbReference>
<evidence type="ECO:0000313" key="7">
    <source>
        <dbReference type="Proteomes" id="UP000029577"/>
    </source>
</evidence>
<evidence type="ECO:0000256" key="2">
    <source>
        <dbReference type="ARBA" id="ARBA00022679"/>
    </source>
</evidence>
<comment type="similarity">
    <text evidence="5">Belongs to the KdsB family.</text>
</comment>
<dbReference type="EC" id="2.7.7.38" evidence="5"/>
<dbReference type="NCBIfam" id="NF009905">
    <property type="entry name" value="PRK13368.1"/>
    <property type="match status" value="1"/>
</dbReference>
<keyword evidence="3 5" id="KW-0548">Nucleotidyltransferase</keyword>
<evidence type="ECO:0000256" key="5">
    <source>
        <dbReference type="HAMAP-Rule" id="MF_00057"/>
    </source>
</evidence>
<dbReference type="PANTHER" id="PTHR42866:SF2">
    <property type="entry name" value="3-DEOXY-MANNO-OCTULOSONATE CYTIDYLYLTRANSFERASE, MITOCHONDRIAL"/>
    <property type="match status" value="1"/>
</dbReference>
<dbReference type="FunFam" id="3.90.550.10:FF:000011">
    <property type="entry name" value="3-deoxy-manno-octulosonate cytidylyltransferase"/>
    <property type="match status" value="1"/>
</dbReference>